<dbReference type="AlphaFoldDB" id="A0A1I3YAW0"/>
<evidence type="ECO:0000256" key="10">
    <source>
        <dbReference type="PIRNR" id="PIRNR000804"/>
    </source>
</evidence>
<dbReference type="GO" id="GO:0008408">
    <property type="term" value="F:3'-5' exonuclease activity"/>
    <property type="evidence" value="ECO:0007669"/>
    <property type="project" value="InterPro"/>
</dbReference>
<dbReference type="SUPFAM" id="SSF55979">
    <property type="entry name" value="DNA clamp"/>
    <property type="match status" value="3"/>
</dbReference>
<dbReference type="PIRSF" id="PIRSF000804">
    <property type="entry name" value="DNA_pol_III_b"/>
    <property type="match status" value="1"/>
</dbReference>
<keyword evidence="4 10" id="KW-0963">Cytoplasm</keyword>
<proteinExistence type="inferred from homology"/>
<evidence type="ECO:0000256" key="9">
    <source>
        <dbReference type="ARBA" id="ARBA00023125"/>
    </source>
</evidence>
<dbReference type="Pfam" id="PF02768">
    <property type="entry name" value="DNA_pol3_beta_3"/>
    <property type="match status" value="1"/>
</dbReference>
<dbReference type="EMBL" id="FORT01000011">
    <property type="protein sequence ID" value="SFK28326.1"/>
    <property type="molecule type" value="Genomic_DNA"/>
</dbReference>
<comment type="function">
    <text evidence="10">Confers DNA tethering and processivity to DNA polymerases and other proteins. Acts as a clamp, forming a ring around DNA (a reaction catalyzed by the clamp-loading complex) which diffuses in an ATP-independent manner freely and bidirectionally along dsDNA. Initially characterized for its ability to contact the catalytic subunit of DNA polymerase III (Pol III), a complex, multichain enzyme responsible for most of the replicative synthesis in bacteria; Pol III exhibits 3'-5' exonuclease proofreading activity. The beta chain is required for initiation of replication as well as for processivity of DNA replication.</text>
</comment>
<dbReference type="InterPro" id="IPR022635">
    <property type="entry name" value="DNA_polIII_beta_C"/>
</dbReference>
<dbReference type="Proteomes" id="UP000198915">
    <property type="component" value="Unassembled WGS sequence"/>
</dbReference>
<dbReference type="Pfam" id="PF02767">
    <property type="entry name" value="DNA_pol3_beta_2"/>
    <property type="match status" value="1"/>
</dbReference>
<evidence type="ECO:0000256" key="2">
    <source>
        <dbReference type="ARBA" id="ARBA00010752"/>
    </source>
</evidence>
<evidence type="ECO:0000256" key="5">
    <source>
        <dbReference type="ARBA" id="ARBA00022679"/>
    </source>
</evidence>
<evidence type="ECO:0000259" key="13">
    <source>
        <dbReference type="Pfam" id="PF02768"/>
    </source>
</evidence>
<dbReference type="GO" id="GO:0005737">
    <property type="term" value="C:cytoplasm"/>
    <property type="evidence" value="ECO:0007669"/>
    <property type="project" value="UniProtKB-SubCell"/>
</dbReference>
<dbReference type="InterPro" id="IPR022637">
    <property type="entry name" value="DNA_polIII_beta_cen"/>
</dbReference>
<keyword evidence="8 10" id="KW-0239">DNA-directed DNA polymerase</keyword>
<feature type="domain" description="DNA polymerase III beta sliding clamp N-terminal" evidence="11">
    <location>
        <begin position="1"/>
        <end position="127"/>
    </location>
</feature>
<dbReference type="InterPro" id="IPR046938">
    <property type="entry name" value="DNA_clamp_sf"/>
</dbReference>
<keyword evidence="7 10" id="KW-0235">DNA replication</keyword>
<keyword evidence="5 10" id="KW-0808">Transferase</keyword>
<keyword evidence="9" id="KW-0238">DNA-binding</keyword>
<evidence type="ECO:0000256" key="6">
    <source>
        <dbReference type="ARBA" id="ARBA00022695"/>
    </source>
</evidence>
<evidence type="ECO:0000256" key="8">
    <source>
        <dbReference type="ARBA" id="ARBA00022932"/>
    </source>
</evidence>
<dbReference type="PANTHER" id="PTHR30478:SF0">
    <property type="entry name" value="BETA SLIDING CLAMP"/>
    <property type="match status" value="1"/>
</dbReference>
<evidence type="ECO:0000256" key="3">
    <source>
        <dbReference type="ARBA" id="ARBA00021035"/>
    </source>
</evidence>
<comment type="similarity">
    <text evidence="2 10">Belongs to the beta sliding clamp family.</text>
</comment>
<dbReference type="PANTHER" id="PTHR30478">
    <property type="entry name" value="DNA POLYMERASE III SUBUNIT BETA"/>
    <property type="match status" value="1"/>
</dbReference>
<gene>
    <name evidence="14" type="ORF">SAMN05518846_11119</name>
</gene>
<evidence type="ECO:0000256" key="4">
    <source>
        <dbReference type="ARBA" id="ARBA00022490"/>
    </source>
</evidence>
<evidence type="ECO:0000313" key="15">
    <source>
        <dbReference type="Proteomes" id="UP000198915"/>
    </source>
</evidence>
<dbReference type="InterPro" id="IPR001001">
    <property type="entry name" value="DNA_polIII_beta"/>
</dbReference>
<dbReference type="Gene3D" id="3.10.150.10">
    <property type="entry name" value="DNA Polymerase III, subunit A, domain 2"/>
    <property type="match status" value="1"/>
</dbReference>
<keyword evidence="15" id="KW-1185">Reference proteome</keyword>
<organism evidence="14 15">
    <name type="scientific">Brevibacillus centrosporus</name>
    <dbReference type="NCBI Taxonomy" id="54910"/>
    <lineage>
        <taxon>Bacteria</taxon>
        <taxon>Bacillati</taxon>
        <taxon>Bacillota</taxon>
        <taxon>Bacilli</taxon>
        <taxon>Bacillales</taxon>
        <taxon>Paenibacillaceae</taxon>
        <taxon>Brevibacillus</taxon>
    </lineage>
</organism>
<name>A0A1I3YAW0_9BACL</name>
<dbReference type="RefSeq" id="WP_092271094.1">
    <property type="nucleotide sequence ID" value="NZ_BJOE01000071.1"/>
</dbReference>
<dbReference type="GO" id="GO:0009360">
    <property type="term" value="C:DNA polymerase III complex"/>
    <property type="evidence" value="ECO:0007669"/>
    <property type="project" value="InterPro"/>
</dbReference>
<comment type="subcellular location">
    <subcellularLocation>
        <location evidence="1 10">Cytoplasm</location>
    </subcellularLocation>
</comment>
<sequence length="379" mass="42063">MHITVQRDKLSNAVSHVSKAVSSRTTIPILTGIKIKTDDEGLTLTASDSDISIEVQIPLEEAGEWGVTIHQPGSIVLTARIFSEIVRKLPSNEIDINVDDRLVTQIRSGQAEFTINGMDANEYPQLPHLEEDKVFSVPCDLLKSMIRQTVFGVSTSEMRPILTGLMWSLEKGQLRFVATDSHRLASRTAMVECREDLSFHNVVVPGKSCNELVKILDDEQNPADIVVADNQILVKSKHILFYSRLLEGTYPDTTRIIPQGSKTEITVSTKEFLQSIERASLLSREGKSNVVKLVTLPDGTVEITSNAPEIGKVTDILAPKAMNGEELKISFNAKYMIDALRAIDSSEIKASFTGPMSPFVIRPTDHDWMLHLILPVRTY</sequence>
<dbReference type="Gene3D" id="3.70.10.10">
    <property type="match status" value="1"/>
</dbReference>
<accession>A0A1I3YAW0</accession>
<evidence type="ECO:0000259" key="12">
    <source>
        <dbReference type="Pfam" id="PF02767"/>
    </source>
</evidence>
<dbReference type="SMART" id="SM00480">
    <property type="entry name" value="POL3Bc"/>
    <property type="match status" value="1"/>
</dbReference>
<evidence type="ECO:0000256" key="7">
    <source>
        <dbReference type="ARBA" id="ARBA00022705"/>
    </source>
</evidence>
<feature type="domain" description="DNA polymerase III beta sliding clamp central" evidence="12">
    <location>
        <begin position="137"/>
        <end position="252"/>
    </location>
</feature>
<dbReference type="NCBIfam" id="TIGR00663">
    <property type="entry name" value="dnan"/>
    <property type="match status" value="1"/>
</dbReference>
<comment type="subunit">
    <text evidence="10">Forms a ring-shaped head-to-tail homodimer around DNA.</text>
</comment>
<evidence type="ECO:0000256" key="1">
    <source>
        <dbReference type="ARBA" id="ARBA00004496"/>
    </source>
</evidence>
<dbReference type="GO" id="GO:0006271">
    <property type="term" value="P:DNA strand elongation involved in DNA replication"/>
    <property type="evidence" value="ECO:0007669"/>
    <property type="project" value="TreeGrafter"/>
</dbReference>
<dbReference type="FunFam" id="3.10.150.10:FF:000007">
    <property type="entry name" value="Beta sliding clamp"/>
    <property type="match status" value="1"/>
</dbReference>
<dbReference type="Pfam" id="PF00712">
    <property type="entry name" value="DNA_pol3_beta"/>
    <property type="match status" value="1"/>
</dbReference>
<dbReference type="GO" id="GO:0003677">
    <property type="term" value="F:DNA binding"/>
    <property type="evidence" value="ECO:0007669"/>
    <property type="project" value="UniProtKB-UniRule"/>
</dbReference>
<reference evidence="15" key="1">
    <citation type="submission" date="2016-10" db="EMBL/GenBank/DDBJ databases">
        <authorList>
            <person name="Varghese N."/>
            <person name="Submissions S."/>
        </authorList>
    </citation>
    <scope>NUCLEOTIDE SEQUENCE [LARGE SCALE GENOMIC DNA]</scope>
    <source>
        <strain evidence="15">OK042</strain>
    </source>
</reference>
<dbReference type="STRING" id="1884381.SAMN05518846_11119"/>
<feature type="domain" description="DNA polymerase III beta sliding clamp C-terminal" evidence="13">
    <location>
        <begin position="255"/>
        <end position="377"/>
    </location>
</feature>
<keyword evidence="6 10" id="KW-0548">Nucleotidyltransferase</keyword>
<dbReference type="InterPro" id="IPR022634">
    <property type="entry name" value="DNA_polIII_beta_N"/>
</dbReference>
<evidence type="ECO:0000259" key="11">
    <source>
        <dbReference type="Pfam" id="PF00712"/>
    </source>
</evidence>
<evidence type="ECO:0000313" key="14">
    <source>
        <dbReference type="EMBL" id="SFK28326.1"/>
    </source>
</evidence>
<dbReference type="GO" id="GO:0003887">
    <property type="term" value="F:DNA-directed DNA polymerase activity"/>
    <property type="evidence" value="ECO:0007669"/>
    <property type="project" value="UniProtKB-UniRule"/>
</dbReference>
<protein>
    <recommendedName>
        <fullName evidence="3 10">Beta sliding clamp</fullName>
    </recommendedName>
</protein>
<dbReference type="CDD" id="cd00140">
    <property type="entry name" value="beta_clamp"/>
    <property type="match status" value="1"/>
</dbReference>